<gene>
    <name evidence="8" type="ORF">HNR50_001492</name>
</gene>
<feature type="transmembrane region" description="Helical" evidence="6">
    <location>
        <begin position="136"/>
        <end position="153"/>
    </location>
</feature>
<dbReference type="RefSeq" id="WP_221439828.1">
    <property type="nucleotide sequence ID" value="NZ_JACHGJ010000002.1"/>
</dbReference>
<dbReference type="InterPro" id="IPR050367">
    <property type="entry name" value="APC_superfamily"/>
</dbReference>
<dbReference type="GO" id="GO:0005886">
    <property type="term" value="C:plasma membrane"/>
    <property type="evidence" value="ECO:0007669"/>
    <property type="project" value="UniProtKB-SubCell"/>
</dbReference>
<evidence type="ECO:0000256" key="3">
    <source>
        <dbReference type="ARBA" id="ARBA00022692"/>
    </source>
</evidence>
<evidence type="ECO:0000256" key="1">
    <source>
        <dbReference type="ARBA" id="ARBA00004651"/>
    </source>
</evidence>
<reference evidence="8 9" key="1">
    <citation type="submission" date="2020-08" db="EMBL/GenBank/DDBJ databases">
        <title>Genomic Encyclopedia of Type Strains, Phase IV (KMG-IV): sequencing the most valuable type-strain genomes for metagenomic binning, comparative biology and taxonomic classification.</title>
        <authorList>
            <person name="Goeker M."/>
        </authorList>
    </citation>
    <scope>NUCLEOTIDE SEQUENCE [LARGE SCALE GENOMIC DNA]</scope>
    <source>
        <strain evidence="8 9">DSM 2461</strain>
    </source>
</reference>
<feature type="transmembrane region" description="Helical" evidence="6">
    <location>
        <begin position="48"/>
        <end position="67"/>
    </location>
</feature>
<evidence type="ECO:0000313" key="9">
    <source>
        <dbReference type="Proteomes" id="UP000587760"/>
    </source>
</evidence>
<feature type="transmembrane region" description="Helical" evidence="6">
    <location>
        <begin position="347"/>
        <end position="364"/>
    </location>
</feature>
<feature type="transmembrane region" description="Helical" evidence="6">
    <location>
        <begin position="94"/>
        <end position="116"/>
    </location>
</feature>
<feature type="transmembrane region" description="Helical" evidence="6">
    <location>
        <begin position="370"/>
        <end position="391"/>
    </location>
</feature>
<comment type="subcellular location">
    <subcellularLocation>
        <location evidence="1">Cell membrane</location>
        <topology evidence="1">Multi-pass membrane protein</topology>
    </subcellularLocation>
</comment>
<dbReference type="Proteomes" id="UP000587760">
    <property type="component" value="Unassembled WGS sequence"/>
</dbReference>
<keyword evidence="3 6" id="KW-0812">Transmembrane</keyword>
<evidence type="ECO:0000313" key="8">
    <source>
        <dbReference type="EMBL" id="MBB6479834.1"/>
    </source>
</evidence>
<dbReference type="PANTHER" id="PTHR42770:SF11">
    <property type="entry name" value="INNER MEMBRANE TRANSPORT PROTEIN YBAT"/>
    <property type="match status" value="1"/>
</dbReference>
<dbReference type="SUPFAM" id="SSF52402">
    <property type="entry name" value="Adenine nucleotide alpha hydrolases-like"/>
    <property type="match status" value="2"/>
</dbReference>
<dbReference type="AlphaFoldDB" id="A0A841R417"/>
<organism evidence="8 9">
    <name type="scientific">Spirochaeta isovalerica</name>
    <dbReference type="NCBI Taxonomy" id="150"/>
    <lineage>
        <taxon>Bacteria</taxon>
        <taxon>Pseudomonadati</taxon>
        <taxon>Spirochaetota</taxon>
        <taxon>Spirochaetia</taxon>
        <taxon>Spirochaetales</taxon>
        <taxon>Spirochaetaceae</taxon>
        <taxon>Spirochaeta</taxon>
    </lineage>
</organism>
<evidence type="ECO:0000256" key="6">
    <source>
        <dbReference type="SAM" id="Phobius"/>
    </source>
</evidence>
<feature type="transmembrane region" description="Helical" evidence="6">
    <location>
        <begin position="165"/>
        <end position="186"/>
    </location>
</feature>
<evidence type="ECO:0000256" key="2">
    <source>
        <dbReference type="ARBA" id="ARBA00022475"/>
    </source>
</evidence>
<keyword evidence="9" id="KW-1185">Reference proteome</keyword>
<feature type="transmembrane region" description="Helical" evidence="6">
    <location>
        <begin position="292"/>
        <end position="312"/>
    </location>
</feature>
<keyword evidence="5 6" id="KW-0472">Membrane</keyword>
<dbReference type="EMBL" id="JACHGJ010000002">
    <property type="protein sequence ID" value="MBB6479834.1"/>
    <property type="molecule type" value="Genomic_DNA"/>
</dbReference>
<evidence type="ECO:0000256" key="4">
    <source>
        <dbReference type="ARBA" id="ARBA00022989"/>
    </source>
</evidence>
<keyword evidence="2" id="KW-1003">Cell membrane</keyword>
<dbReference type="Gene3D" id="3.40.50.12370">
    <property type="match status" value="1"/>
</dbReference>
<accession>A0A841R417</accession>
<dbReference type="GO" id="GO:0022857">
    <property type="term" value="F:transmembrane transporter activity"/>
    <property type="evidence" value="ECO:0007669"/>
    <property type="project" value="InterPro"/>
</dbReference>
<sequence length="749" mass="81602">MSDNSIKTELSRELNLFHLTMLGLGMMIGAGVFLGIGNSIHHAGPGGVILTFAFNGVLALCTAMSYAELSSAIPRAGGAFNFAKLAFGSHMSFLAGWMEWFASSVAGSMYAVTFSIYTMRYLDTLGFLPAGLADTLIKPVAVAIALLFLIINYRGASETGKVGAIMTLGQTLFLVLLAIIGIYVAIKEPHRLLNFQPFLPKGWGRLLMTMGFTYVAFEGFEVIAQAGDEAINPRKNLPKAMILSVSVAALTYIGVAFATIVSVQAGHEGIDIPWEWIGSFGEKGFGEAVSRLIPAGNILLTIAVIFASTSALNSTVFSATRASYALGRDELLPPVFAKISPKRKTPVGALTLTGVIIVFVASFLPTMDVASSASIMFLFLFFVVNLSVIIIRRKLGDEMKYGYIMPLFPLFPIIAIIMQAVLAIWLVEMSLVAWIIAPLWIISGSAIYFLYAKSHMKPSEVELEVIEEDHSETNGRYREQVMMAVANPENVPLLAEVTRSLVPDNEALVEFLHMVPVPGAVALSDAEKFLKSGKEAIDKAEELLSETYSTASTIRYCRNISRGIITTVKERHSKTLIMGWHGKPGNKQFSLGSTLDPVICGTPGNVIVVKGDVKPKKIKTVLVPLFGGLNDALAMKAAERLLPDEGGEITAFYSNRAKMRPGHIYNIMRNIVDNPDVIIHEMNTHHARMENLIVEEAKFHDLLVLGISEPRTSRLGFPSLSERIAARVPSPMLLVKTNSILRKLAKRLF</sequence>
<dbReference type="InterPro" id="IPR002293">
    <property type="entry name" value="AA/rel_permease1"/>
</dbReference>
<feature type="transmembrane region" description="Helical" evidence="6">
    <location>
        <begin position="240"/>
        <end position="261"/>
    </location>
</feature>
<keyword evidence="4 6" id="KW-1133">Transmembrane helix</keyword>
<dbReference type="Gene3D" id="1.20.1740.10">
    <property type="entry name" value="Amino acid/polyamine transporter I"/>
    <property type="match status" value="1"/>
</dbReference>
<name>A0A841R417_9SPIO</name>
<dbReference type="InterPro" id="IPR006016">
    <property type="entry name" value="UspA"/>
</dbReference>
<feature type="domain" description="UspA" evidence="7">
    <location>
        <begin position="504"/>
        <end position="610"/>
    </location>
</feature>
<proteinExistence type="predicted"/>
<comment type="caution">
    <text evidence="8">The sequence shown here is derived from an EMBL/GenBank/DDBJ whole genome shotgun (WGS) entry which is preliminary data.</text>
</comment>
<protein>
    <submittedName>
        <fullName evidence="8">Amino acid transporter</fullName>
    </submittedName>
</protein>
<dbReference type="PANTHER" id="PTHR42770">
    <property type="entry name" value="AMINO ACID TRANSPORTER-RELATED"/>
    <property type="match status" value="1"/>
</dbReference>
<dbReference type="Pfam" id="PF00582">
    <property type="entry name" value="Usp"/>
    <property type="match status" value="1"/>
</dbReference>
<evidence type="ECO:0000259" key="7">
    <source>
        <dbReference type="Pfam" id="PF00582"/>
    </source>
</evidence>
<feature type="transmembrane region" description="Helical" evidence="6">
    <location>
        <begin position="431"/>
        <end position="451"/>
    </location>
</feature>
<feature type="transmembrane region" description="Helical" evidence="6">
    <location>
        <begin position="403"/>
        <end position="425"/>
    </location>
</feature>
<dbReference type="CDD" id="cd00293">
    <property type="entry name" value="USP-like"/>
    <property type="match status" value="1"/>
</dbReference>
<dbReference type="Pfam" id="PF13520">
    <property type="entry name" value="AA_permease_2"/>
    <property type="match status" value="1"/>
</dbReference>
<evidence type="ECO:0000256" key="5">
    <source>
        <dbReference type="ARBA" id="ARBA00023136"/>
    </source>
</evidence>
<feature type="transmembrane region" description="Helical" evidence="6">
    <location>
        <begin position="16"/>
        <end position="36"/>
    </location>
</feature>